<dbReference type="AlphaFoldDB" id="A0A6A6NRF0"/>
<keyword evidence="2" id="KW-1185">Reference proteome</keyword>
<dbReference type="EMBL" id="MU001693">
    <property type="protein sequence ID" value="KAF2454148.1"/>
    <property type="molecule type" value="Genomic_DNA"/>
</dbReference>
<evidence type="ECO:0000313" key="1">
    <source>
        <dbReference type="EMBL" id="KAF2454148.1"/>
    </source>
</evidence>
<proteinExistence type="predicted"/>
<reference evidence="1" key="1">
    <citation type="journal article" date="2020" name="Stud. Mycol.">
        <title>101 Dothideomycetes genomes: a test case for predicting lifestyles and emergence of pathogens.</title>
        <authorList>
            <person name="Haridas S."/>
            <person name="Albert R."/>
            <person name="Binder M."/>
            <person name="Bloem J."/>
            <person name="Labutti K."/>
            <person name="Salamov A."/>
            <person name="Andreopoulos B."/>
            <person name="Baker S."/>
            <person name="Barry K."/>
            <person name="Bills G."/>
            <person name="Bluhm B."/>
            <person name="Cannon C."/>
            <person name="Castanera R."/>
            <person name="Culley D."/>
            <person name="Daum C."/>
            <person name="Ezra D."/>
            <person name="Gonzalez J."/>
            <person name="Henrissat B."/>
            <person name="Kuo A."/>
            <person name="Liang C."/>
            <person name="Lipzen A."/>
            <person name="Lutzoni F."/>
            <person name="Magnuson J."/>
            <person name="Mondo S."/>
            <person name="Nolan M."/>
            <person name="Ohm R."/>
            <person name="Pangilinan J."/>
            <person name="Park H.-J."/>
            <person name="Ramirez L."/>
            <person name="Alfaro M."/>
            <person name="Sun H."/>
            <person name="Tritt A."/>
            <person name="Yoshinaga Y."/>
            <person name="Zwiers L.-H."/>
            <person name="Turgeon B."/>
            <person name="Goodwin S."/>
            <person name="Spatafora J."/>
            <person name="Crous P."/>
            <person name="Grigoriev I."/>
        </authorList>
    </citation>
    <scope>NUCLEOTIDE SEQUENCE</scope>
    <source>
        <strain evidence="1">ATCC 16933</strain>
    </source>
</reference>
<evidence type="ECO:0000313" key="2">
    <source>
        <dbReference type="Proteomes" id="UP000799766"/>
    </source>
</evidence>
<name>A0A6A6NRF0_9PEZI</name>
<protein>
    <submittedName>
        <fullName evidence="1">Uncharacterized protein</fullName>
    </submittedName>
</protein>
<accession>A0A6A6NRF0</accession>
<dbReference type="Proteomes" id="UP000799766">
    <property type="component" value="Unassembled WGS sequence"/>
</dbReference>
<sequence length="192" mass="21761">MARQNTPKTTSSCQHYPDHRRAVTPFQSEWTAHYKIWPIPSKTIVCRIPVMASSLPSRWTYPASISSSWLRGVLLGGDFNRLYFGPIHRNLFAARIRLEIGEEDSAAEDIEVAISGPGYTIIACNCLSEGFGRTNLLAFTMLHSTKSNNEIRKVVFKLLLRVETWQMSQWMGEHHLLLCIAFTRGGYFAIAL</sequence>
<gene>
    <name evidence="1" type="ORF">BDY21DRAFT_113178</name>
</gene>
<organism evidence="1 2">
    <name type="scientific">Lineolata rhizophorae</name>
    <dbReference type="NCBI Taxonomy" id="578093"/>
    <lineage>
        <taxon>Eukaryota</taxon>
        <taxon>Fungi</taxon>
        <taxon>Dikarya</taxon>
        <taxon>Ascomycota</taxon>
        <taxon>Pezizomycotina</taxon>
        <taxon>Dothideomycetes</taxon>
        <taxon>Dothideomycetes incertae sedis</taxon>
        <taxon>Lineolatales</taxon>
        <taxon>Lineolataceae</taxon>
        <taxon>Lineolata</taxon>
    </lineage>
</organism>